<name>A0AAW0SX73_SCYPA</name>
<evidence type="ECO:0000256" key="1">
    <source>
        <dbReference type="SAM" id="MobiDB-lite"/>
    </source>
</evidence>
<dbReference type="SMART" id="SM01342">
    <property type="entry name" value="TAN"/>
    <property type="match status" value="1"/>
</dbReference>
<reference evidence="3 4" key="1">
    <citation type="submission" date="2023-03" db="EMBL/GenBank/DDBJ databases">
        <title>High-quality genome of Scylla paramamosain provides insights in environmental adaptation.</title>
        <authorList>
            <person name="Zhang L."/>
        </authorList>
    </citation>
    <scope>NUCLEOTIDE SEQUENCE [LARGE SCALE GENOMIC DNA]</scope>
    <source>
        <strain evidence="3">LZ_2023a</strain>
        <tissue evidence="3">Muscle</tissue>
    </source>
</reference>
<sequence length="661" mass="73109">MALEGVKQCCLALKSERVTDRKNGSEKLRSLLNNSAITANLNARPADSFNWSQVFLSARKYFLMEARKLEDEERSKPLVSQTVLRNRETHKRTAASLPLLILKKACRGTPHIHPQLLIGLVLKVLNKREPYLLENFAGEFLLIALKFLLRFQYFYAEMTTANWKDLLKISIWLYEKNINNADPQSVFGVMAGVVERCQTRVVPQRGATTTLEILRCLPAFLRKALLSERLATQFSLRSSLLRLLLAFASAMACEWRQAVSALGEETFDVVLGMWDDRPSAKQTHWLQYMLLLVTLHHPQKDGEVREGSQYSADTTRWERCLRHLYQLLYDHLARLGSRGLADTGGNGGGGGGGGGGSEVLSQPLLSLAARVCLQVFAGSETTGFIDVTQITSTASANKRRKIEVGLTPLTELLKKEGTLPHTLSWYQILLTLLTDHPKFFTDARCLILLQALKQVLAACSDKAVQDVVMRCLSHLAAQHSRVAASRGEAEAHDGSNLWLSVWDLTLRIVSGRHGNSSGLYLMGTLVWTGLCTPDSTAFMLFHKNYLGVNEEALWTLHFQNELSWMQKMEENEARDGLIFFALSVPEEGVGGGSKSVFQNLADPTLLAKGAVVPVFEGTLCCEDTPPPQPPSPPPPLSPPPPSSSETLNPSGGALPPLHLHL</sequence>
<dbReference type="Pfam" id="PF11640">
    <property type="entry name" value="TAN"/>
    <property type="match status" value="1"/>
</dbReference>
<accession>A0AAW0SX73</accession>
<comment type="caution">
    <text evidence="3">The sequence shown here is derived from an EMBL/GenBank/DDBJ whole genome shotgun (WGS) entry which is preliminary data.</text>
</comment>
<protein>
    <recommendedName>
        <fullName evidence="2">Telomere-length maintenance and DNA damage repair domain-containing protein</fullName>
    </recommendedName>
</protein>
<organism evidence="3 4">
    <name type="scientific">Scylla paramamosain</name>
    <name type="common">Mud crab</name>
    <dbReference type="NCBI Taxonomy" id="85552"/>
    <lineage>
        <taxon>Eukaryota</taxon>
        <taxon>Metazoa</taxon>
        <taxon>Ecdysozoa</taxon>
        <taxon>Arthropoda</taxon>
        <taxon>Crustacea</taxon>
        <taxon>Multicrustacea</taxon>
        <taxon>Malacostraca</taxon>
        <taxon>Eumalacostraca</taxon>
        <taxon>Eucarida</taxon>
        <taxon>Decapoda</taxon>
        <taxon>Pleocyemata</taxon>
        <taxon>Brachyura</taxon>
        <taxon>Eubrachyura</taxon>
        <taxon>Portunoidea</taxon>
        <taxon>Portunidae</taxon>
        <taxon>Portuninae</taxon>
        <taxon>Scylla</taxon>
    </lineage>
</organism>
<gene>
    <name evidence="3" type="ORF">O3P69_019398</name>
</gene>
<dbReference type="Proteomes" id="UP001487740">
    <property type="component" value="Unassembled WGS sequence"/>
</dbReference>
<evidence type="ECO:0000313" key="3">
    <source>
        <dbReference type="EMBL" id="KAK8379467.1"/>
    </source>
</evidence>
<feature type="domain" description="Telomere-length maintenance and DNA damage repair" evidence="2">
    <location>
        <begin position="1"/>
        <end position="165"/>
    </location>
</feature>
<feature type="region of interest" description="Disordered" evidence="1">
    <location>
        <begin position="619"/>
        <end position="661"/>
    </location>
</feature>
<evidence type="ECO:0000259" key="2">
    <source>
        <dbReference type="SMART" id="SM01342"/>
    </source>
</evidence>
<dbReference type="GO" id="GO:0004674">
    <property type="term" value="F:protein serine/threonine kinase activity"/>
    <property type="evidence" value="ECO:0007669"/>
    <property type="project" value="InterPro"/>
</dbReference>
<dbReference type="AlphaFoldDB" id="A0AAW0SX73"/>
<proteinExistence type="predicted"/>
<dbReference type="PANTHER" id="PTHR37079:SF4">
    <property type="entry name" value="SERINE_THREONINE-PROTEIN KINASE ATM"/>
    <property type="match status" value="1"/>
</dbReference>
<evidence type="ECO:0000313" key="4">
    <source>
        <dbReference type="Proteomes" id="UP001487740"/>
    </source>
</evidence>
<dbReference type="InterPro" id="IPR021668">
    <property type="entry name" value="TAN"/>
</dbReference>
<keyword evidence="4" id="KW-1185">Reference proteome</keyword>
<feature type="compositionally biased region" description="Pro residues" evidence="1">
    <location>
        <begin position="624"/>
        <end position="642"/>
    </location>
</feature>
<dbReference type="InterPro" id="IPR038980">
    <property type="entry name" value="ATM_plant"/>
</dbReference>
<dbReference type="GO" id="GO:0006974">
    <property type="term" value="P:DNA damage response"/>
    <property type="evidence" value="ECO:0007669"/>
    <property type="project" value="InterPro"/>
</dbReference>
<dbReference type="PANTHER" id="PTHR37079">
    <property type="entry name" value="SERINE/THREONINE-PROTEIN KINASE ATM"/>
    <property type="match status" value="1"/>
</dbReference>
<dbReference type="EMBL" id="JARAKH010000043">
    <property type="protein sequence ID" value="KAK8379467.1"/>
    <property type="molecule type" value="Genomic_DNA"/>
</dbReference>